<protein>
    <submittedName>
        <fullName evidence="2">GTP-binding protein TypA/BipA</fullName>
    </submittedName>
</protein>
<feature type="compositionally biased region" description="Basic and acidic residues" evidence="1">
    <location>
        <begin position="124"/>
        <end position="140"/>
    </location>
</feature>
<feature type="compositionally biased region" description="Basic and acidic residues" evidence="1">
    <location>
        <begin position="179"/>
        <end position="199"/>
    </location>
</feature>
<feature type="compositionally biased region" description="Basic and acidic residues" evidence="1">
    <location>
        <begin position="54"/>
        <end position="67"/>
    </location>
</feature>
<reference evidence="2" key="1">
    <citation type="submission" date="2020-02" db="EMBL/GenBank/DDBJ databases">
        <authorList>
            <person name="Meier V. D."/>
        </authorList>
    </citation>
    <scope>NUCLEOTIDE SEQUENCE</scope>
    <source>
        <strain evidence="2">AVDCRST_MAG64</strain>
    </source>
</reference>
<feature type="compositionally biased region" description="Basic residues" evidence="1">
    <location>
        <begin position="84"/>
        <end position="109"/>
    </location>
</feature>
<evidence type="ECO:0000256" key="1">
    <source>
        <dbReference type="SAM" id="MobiDB-lite"/>
    </source>
</evidence>
<proteinExistence type="predicted"/>
<accession>A0A6J4PZK5</accession>
<dbReference type="EMBL" id="CADCUQ010000769">
    <property type="protein sequence ID" value="CAA9428722.1"/>
    <property type="molecule type" value="Genomic_DNA"/>
</dbReference>
<feature type="region of interest" description="Disordered" evidence="1">
    <location>
        <begin position="1"/>
        <end position="295"/>
    </location>
</feature>
<feature type="non-terminal residue" evidence="2">
    <location>
        <position position="1"/>
    </location>
</feature>
<feature type="compositionally biased region" description="Basic and acidic residues" evidence="1">
    <location>
        <begin position="9"/>
        <end position="29"/>
    </location>
</feature>
<dbReference type="AlphaFoldDB" id="A0A6J4PZK5"/>
<feature type="compositionally biased region" description="Basic and acidic residues" evidence="1">
    <location>
        <begin position="230"/>
        <end position="241"/>
    </location>
</feature>
<feature type="compositionally biased region" description="Low complexity" evidence="1">
    <location>
        <begin position="200"/>
        <end position="209"/>
    </location>
</feature>
<feature type="compositionally biased region" description="Basic residues" evidence="1">
    <location>
        <begin position="275"/>
        <end position="295"/>
    </location>
</feature>
<feature type="compositionally biased region" description="Basic and acidic residues" evidence="1">
    <location>
        <begin position="161"/>
        <end position="172"/>
    </location>
</feature>
<name>A0A6J4PZK5_9BACT</name>
<organism evidence="2">
    <name type="scientific">uncultured Phycisphaerae bacterium</name>
    <dbReference type="NCBI Taxonomy" id="904963"/>
    <lineage>
        <taxon>Bacteria</taxon>
        <taxon>Pseudomonadati</taxon>
        <taxon>Planctomycetota</taxon>
        <taxon>Phycisphaerae</taxon>
        <taxon>environmental samples</taxon>
    </lineage>
</organism>
<feature type="compositionally biased region" description="Basic and acidic residues" evidence="1">
    <location>
        <begin position="74"/>
        <end position="83"/>
    </location>
</feature>
<feature type="non-terminal residue" evidence="2">
    <location>
        <position position="295"/>
    </location>
</feature>
<sequence>ESGAKRHPKCCDHRPRRPRQDDAGRRPPAPERQLPRQPGAGHDARLQPARARAGHHDPGQERRDQLHRPGHRAGRQDQPDRHPGPRRLRRRGRAGPEHGRRRVPARRCGRGADAADPVRAQEGVPERAAADRRHQQDRPPGRPHRRRRQRGVRPVRRARGGRRDARLPDHLRVRPGRHRQLEGRGEGDGHQADLRRDPAAHPGPARGPGQVAAGADHEHPVQRLRRADRRRPDLQRRDQERPAGVGVEAGRDDRQVEDAAAAGVRRVRPQERRRGGGRRHRRADRLGQRRHRPHE</sequence>
<evidence type="ECO:0000313" key="2">
    <source>
        <dbReference type="EMBL" id="CAA9428722.1"/>
    </source>
</evidence>
<feature type="compositionally biased region" description="Basic residues" evidence="1">
    <location>
        <begin position="141"/>
        <end position="160"/>
    </location>
</feature>
<gene>
    <name evidence="2" type="ORF">AVDCRST_MAG64-3324</name>
</gene>